<feature type="domain" description="UmuC" evidence="2">
    <location>
        <begin position="45"/>
        <end position="159"/>
    </location>
</feature>
<organism evidence="3">
    <name type="scientific">Muribaculaceae bacterium Z82</name>
    <dbReference type="NCBI Taxonomy" id="2304548"/>
    <lineage>
        <taxon>Bacteria</taxon>
        <taxon>Pseudomonadati</taxon>
        <taxon>Bacteroidota</taxon>
        <taxon>Bacteroidia</taxon>
        <taxon>Bacteroidales</taxon>
        <taxon>Muribaculaceae</taxon>
    </lineage>
</organism>
<reference evidence="3" key="1">
    <citation type="submission" date="2018-08" db="EMBL/GenBank/DDBJ databases">
        <title>Murine metabolic-syndrome-specific gut microbial biobank.</title>
        <authorList>
            <person name="Liu C."/>
        </authorList>
    </citation>
    <scope>NUCLEOTIDE SEQUENCE [LARGE SCALE GENOMIC DNA]</scope>
    <source>
        <strain evidence="3">Z82</strain>
    </source>
</reference>
<evidence type="ECO:0000256" key="1">
    <source>
        <dbReference type="ARBA" id="ARBA00010945"/>
    </source>
</evidence>
<evidence type="ECO:0000313" key="3">
    <source>
        <dbReference type="EMBL" id="NBI34264.1"/>
    </source>
</evidence>
<dbReference type="InterPro" id="IPR001126">
    <property type="entry name" value="UmuC"/>
</dbReference>
<dbReference type="GO" id="GO:0003887">
    <property type="term" value="F:DNA-directed DNA polymerase activity"/>
    <property type="evidence" value="ECO:0007669"/>
    <property type="project" value="UniProtKB-KW"/>
</dbReference>
<dbReference type="InterPro" id="IPR050116">
    <property type="entry name" value="DNA_polymerase-Y"/>
</dbReference>
<sequence>MEPFVNATLGRYLCVGLPIDIDEPAGASAANNGRRAPWLPQALADLWAEQAASVYRTYLRYAGPGDIFVRSIGEHFIDAEAYLATTGADSRDLACELARIVFAETGIPIEVGVGDNLFLAKVARDRASQSSSKVALLDAASFRRDYWLHRPIADLWGFGPETARRLEQLGIYDLAGVAGESEEALYREFGAEAEFLIDHAWGMEPCTLRQVLRCKAAGSSVSKATLMPSRCTGYQMERIICGMTRELCEDLALDGLAATSVTLHLGYPAVCGPAGPHGRYSDDPAERIAAASARASERTRALPSYVCESRCFARPIATAEPIAAAVNRLYEKANVAGLEPWRVSVTLRDLVPSSTPSRSEPMLRLLEERVARRGSHVARNHAGRGRQFVLLPAYRGYSDMVAKIALDEEAA</sequence>
<dbReference type="SUPFAM" id="SSF56672">
    <property type="entry name" value="DNA/RNA polymerases"/>
    <property type="match status" value="1"/>
</dbReference>
<dbReference type="Pfam" id="PF00817">
    <property type="entry name" value="IMS"/>
    <property type="match status" value="1"/>
</dbReference>
<dbReference type="Gene3D" id="3.30.70.270">
    <property type="match status" value="1"/>
</dbReference>
<dbReference type="Pfam" id="PF11799">
    <property type="entry name" value="IMS_C"/>
    <property type="match status" value="1"/>
</dbReference>
<dbReference type="PANTHER" id="PTHR11076">
    <property type="entry name" value="DNA REPAIR POLYMERASE UMUC / TRANSFERASE FAMILY MEMBER"/>
    <property type="match status" value="1"/>
</dbReference>
<proteinExistence type="inferred from homology"/>
<dbReference type="PROSITE" id="PS50173">
    <property type="entry name" value="UMUC"/>
    <property type="match status" value="1"/>
</dbReference>
<dbReference type="GO" id="GO:0042276">
    <property type="term" value="P:error-prone translesion synthesis"/>
    <property type="evidence" value="ECO:0007669"/>
    <property type="project" value="TreeGrafter"/>
</dbReference>
<dbReference type="GO" id="GO:0006281">
    <property type="term" value="P:DNA repair"/>
    <property type="evidence" value="ECO:0007669"/>
    <property type="project" value="InterPro"/>
</dbReference>
<dbReference type="EMBL" id="QWKH01000020">
    <property type="protein sequence ID" value="NBI34264.1"/>
    <property type="molecule type" value="Genomic_DNA"/>
</dbReference>
<accession>A0A7C9NAD3</accession>
<evidence type="ECO:0000259" key="2">
    <source>
        <dbReference type="PROSITE" id="PS50173"/>
    </source>
</evidence>
<dbReference type="InterPro" id="IPR043128">
    <property type="entry name" value="Rev_trsase/Diguanyl_cyclase"/>
</dbReference>
<dbReference type="PANTHER" id="PTHR11076:SF33">
    <property type="entry name" value="DNA POLYMERASE KAPPA"/>
    <property type="match status" value="1"/>
</dbReference>
<comment type="caution">
    <text evidence="3">The sequence shown here is derived from an EMBL/GenBank/DDBJ whole genome shotgun (WGS) entry which is preliminary data.</text>
</comment>
<dbReference type="InterPro" id="IPR043502">
    <property type="entry name" value="DNA/RNA_pol_sf"/>
</dbReference>
<dbReference type="GO" id="GO:0003684">
    <property type="term" value="F:damaged DNA binding"/>
    <property type="evidence" value="ECO:0007669"/>
    <property type="project" value="InterPro"/>
</dbReference>
<dbReference type="Gene3D" id="1.10.150.20">
    <property type="entry name" value="5' to 3' exonuclease, C-terminal subdomain"/>
    <property type="match status" value="1"/>
</dbReference>
<comment type="similarity">
    <text evidence="1">Belongs to the DNA polymerase type-Y family.</text>
</comment>
<gene>
    <name evidence="3" type="ORF">D1639_04295</name>
</gene>
<dbReference type="GO" id="GO:0005829">
    <property type="term" value="C:cytosol"/>
    <property type="evidence" value="ECO:0007669"/>
    <property type="project" value="TreeGrafter"/>
</dbReference>
<protein>
    <recommendedName>
        <fullName evidence="2">UmuC domain-containing protein</fullName>
    </recommendedName>
</protein>
<dbReference type="GO" id="GO:0009432">
    <property type="term" value="P:SOS response"/>
    <property type="evidence" value="ECO:0007669"/>
    <property type="project" value="TreeGrafter"/>
</dbReference>
<dbReference type="AlphaFoldDB" id="A0A7C9NAD3"/>
<dbReference type="InterPro" id="IPR017961">
    <property type="entry name" value="DNA_pol_Y-fam_little_finger"/>
</dbReference>
<name>A0A7C9NAD3_9BACT</name>